<reference evidence="3 4" key="1">
    <citation type="submission" date="2019-03" db="EMBL/GenBank/DDBJ databases">
        <title>Genomic Encyclopedia of Archaeal and Bacterial Type Strains, Phase II (KMG-II): from individual species to whole genera.</title>
        <authorList>
            <person name="Goeker M."/>
        </authorList>
    </citation>
    <scope>NUCLEOTIDE SEQUENCE [LARGE SCALE GENOMIC DNA]</scope>
    <source>
        <strain evidence="3 4">DSM 28353</strain>
    </source>
</reference>
<name>A0A4R6WJR1_9SPHI</name>
<dbReference type="EMBL" id="SNYV01000016">
    <property type="protein sequence ID" value="TDQ75847.1"/>
    <property type="molecule type" value="Genomic_DNA"/>
</dbReference>
<dbReference type="Gene3D" id="3.30.2010.10">
    <property type="entry name" value="Metalloproteases ('zincins'), catalytic domain"/>
    <property type="match status" value="1"/>
</dbReference>
<evidence type="ECO:0000313" key="3">
    <source>
        <dbReference type="EMBL" id="TDQ75847.1"/>
    </source>
</evidence>
<protein>
    <submittedName>
        <fullName evidence="3">BlaR1 peptidase M56</fullName>
    </submittedName>
</protein>
<dbReference type="Pfam" id="PF05569">
    <property type="entry name" value="Peptidase_M56"/>
    <property type="match status" value="1"/>
</dbReference>
<dbReference type="PANTHER" id="PTHR34978:SF3">
    <property type="entry name" value="SLR0241 PROTEIN"/>
    <property type="match status" value="1"/>
</dbReference>
<evidence type="ECO:0000313" key="4">
    <source>
        <dbReference type="Proteomes" id="UP000295292"/>
    </source>
</evidence>
<dbReference type="PANTHER" id="PTHR34978">
    <property type="entry name" value="POSSIBLE SENSOR-TRANSDUCER PROTEIN BLAR"/>
    <property type="match status" value="1"/>
</dbReference>
<keyword evidence="4" id="KW-1185">Reference proteome</keyword>
<dbReference type="InterPro" id="IPR008756">
    <property type="entry name" value="Peptidase_M56"/>
</dbReference>
<feature type="domain" description="Peptidase M56" evidence="2">
    <location>
        <begin position="96"/>
        <end position="297"/>
    </location>
</feature>
<dbReference type="InterPro" id="IPR052173">
    <property type="entry name" value="Beta-lactam_resp_regulator"/>
</dbReference>
<dbReference type="AlphaFoldDB" id="A0A4R6WJR1"/>
<keyword evidence="1" id="KW-1133">Transmembrane helix</keyword>
<dbReference type="OrthoDB" id="15218at2"/>
<feature type="transmembrane region" description="Helical" evidence="1">
    <location>
        <begin position="103"/>
        <end position="127"/>
    </location>
</feature>
<evidence type="ECO:0000259" key="2">
    <source>
        <dbReference type="Pfam" id="PF05569"/>
    </source>
</evidence>
<dbReference type="Proteomes" id="UP000295292">
    <property type="component" value="Unassembled WGS sequence"/>
</dbReference>
<dbReference type="RefSeq" id="WP_133585733.1">
    <property type="nucleotide sequence ID" value="NZ_SNYV01000016.1"/>
</dbReference>
<sequence length="563" mass="65165">METLISSVSTALGWSLLHSLWQGAAIYLILFGLYLAIPGLRATTKHNLALAAQVTLFFCFVYTFFDLIDYRTTQESATPLSLKNEELFYIDYLHEKQSSIQHYFMYIVPLYLLGILVQSISCTRSYLQVKSLKRKTTDHIPSAWQEQFTHSIQRLGITKNVRLLLSDQIFEPLAMGFFRPVVIFPVAYINKMALAEVEALILHELAHIKRNDYLLNIMKIVMETILFFNPFIWLISRHIQTEREQACDDSVVSLLPQQINYAKALLTVELLKKEASSPRMSLAASGTQHKLLQRIKRITQAKMETSYTTIKHQLVASLMVLFTLVSVAWTQPNSKKEVNKTDAAITKTNIETNELATLSSQYNNTDWSDDSLDNWASDIVLTTDTNKITTKKFESPEWHAYIAKIEENARKVEEKFNSPEWHAHIAKIEENARKVEEKFNSPEWHAHIAKIEENARKVEEKFNSPEWHAHIAKIEENARKVEEKFNSPEWHAHIAKIEENARKVEEKFNSPEWLAHIAKIEENARKVEEKFNSPEWLAHITKIEENARNLAKDILDSKYKKKP</sequence>
<evidence type="ECO:0000256" key="1">
    <source>
        <dbReference type="SAM" id="Phobius"/>
    </source>
</evidence>
<accession>A0A4R6WJR1</accession>
<feature type="transmembrane region" description="Helical" evidence="1">
    <location>
        <begin position="213"/>
        <end position="235"/>
    </location>
</feature>
<comment type="caution">
    <text evidence="3">The sequence shown here is derived from an EMBL/GenBank/DDBJ whole genome shotgun (WGS) entry which is preliminary data.</text>
</comment>
<organism evidence="3 4">
    <name type="scientific">Sphingobacterium yanglingense</name>
    <dbReference type="NCBI Taxonomy" id="1437280"/>
    <lineage>
        <taxon>Bacteria</taxon>
        <taxon>Pseudomonadati</taxon>
        <taxon>Bacteroidota</taxon>
        <taxon>Sphingobacteriia</taxon>
        <taxon>Sphingobacteriales</taxon>
        <taxon>Sphingobacteriaceae</taxon>
        <taxon>Sphingobacterium</taxon>
    </lineage>
</organism>
<feature type="transmembrane region" description="Helical" evidence="1">
    <location>
        <begin position="20"/>
        <end position="40"/>
    </location>
</feature>
<feature type="transmembrane region" description="Helical" evidence="1">
    <location>
        <begin position="47"/>
        <end position="65"/>
    </location>
</feature>
<gene>
    <name evidence="3" type="ORF">CLV99_3541</name>
</gene>
<keyword evidence="1" id="KW-0472">Membrane</keyword>
<proteinExistence type="predicted"/>
<dbReference type="CDD" id="cd07341">
    <property type="entry name" value="M56_BlaR1_MecR1_like"/>
    <property type="match status" value="1"/>
</dbReference>
<keyword evidence="1" id="KW-0812">Transmembrane</keyword>